<dbReference type="Pfam" id="PF06249">
    <property type="entry name" value="EutQ"/>
    <property type="match status" value="1"/>
</dbReference>
<comment type="caution">
    <text evidence="1">The sequence shown here is derived from an EMBL/GenBank/DDBJ whole genome shotgun (WGS) entry which is preliminary data.</text>
</comment>
<dbReference type="Gene3D" id="2.60.120.10">
    <property type="entry name" value="Jelly Rolls"/>
    <property type="match status" value="1"/>
</dbReference>
<gene>
    <name evidence="1" type="ORF">LTR16_008848</name>
</gene>
<evidence type="ECO:0008006" key="3">
    <source>
        <dbReference type="Google" id="ProtNLM"/>
    </source>
</evidence>
<dbReference type="SUPFAM" id="SSF51182">
    <property type="entry name" value="RmlC-like cupins"/>
    <property type="match status" value="1"/>
</dbReference>
<dbReference type="PANTHER" id="PTHR36169">
    <property type="entry name" value="ETHANOLAMINE UTILIZATION PROTEIN EUTQ"/>
    <property type="match status" value="1"/>
</dbReference>
<dbReference type="InterPro" id="IPR010424">
    <property type="entry name" value="EutQ"/>
</dbReference>
<dbReference type="PANTHER" id="PTHR36169:SF1">
    <property type="entry name" value="ACETATE KINASE EUTQ"/>
    <property type="match status" value="1"/>
</dbReference>
<sequence>MIRVLQTRNRHLALSLLFPFADPAASLHRPTKANRPLPLPGTPLVYTYTYHEMKIILEGHFDIADEAGNKVRAVPGDVFYFPKGSVITFTTDDYGLAFYTGARKQGAA</sequence>
<proteinExistence type="predicted"/>
<dbReference type="EMBL" id="JAVRRA010002186">
    <property type="protein sequence ID" value="KAK5278242.1"/>
    <property type="molecule type" value="Genomic_DNA"/>
</dbReference>
<dbReference type="CDD" id="cd02228">
    <property type="entry name" value="cupin_EutQ"/>
    <property type="match status" value="1"/>
</dbReference>
<protein>
    <recommendedName>
        <fullName evidence="3">(S)-ureidoglycine aminohydrolase cupin domain-containing protein</fullName>
    </recommendedName>
</protein>
<accession>A0ABR0M3J0</accession>
<dbReference type="Proteomes" id="UP001357485">
    <property type="component" value="Unassembled WGS sequence"/>
</dbReference>
<dbReference type="InterPro" id="IPR014710">
    <property type="entry name" value="RmlC-like_jellyroll"/>
</dbReference>
<name>A0ABR0M3J0_9PEZI</name>
<organism evidence="1 2">
    <name type="scientific">Cryomyces antarcticus</name>
    <dbReference type="NCBI Taxonomy" id="329879"/>
    <lineage>
        <taxon>Eukaryota</taxon>
        <taxon>Fungi</taxon>
        <taxon>Dikarya</taxon>
        <taxon>Ascomycota</taxon>
        <taxon>Pezizomycotina</taxon>
        <taxon>Dothideomycetes</taxon>
        <taxon>Dothideomycetes incertae sedis</taxon>
        <taxon>Cryomyces</taxon>
    </lineage>
</organism>
<reference evidence="1 2" key="1">
    <citation type="submission" date="2023-08" db="EMBL/GenBank/DDBJ databases">
        <title>Black Yeasts Isolated from many extreme environments.</title>
        <authorList>
            <person name="Coleine C."/>
            <person name="Stajich J.E."/>
            <person name="Selbmann L."/>
        </authorList>
    </citation>
    <scope>NUCLEOTIDE SEQUENCE [LARGE SCALE GENOMIC DNA]</scope>
    <source>
        <strain evidence="1 2">CCFEE 536</strain>
    </source>
</reference>
<evidence type="ECO:0000313" key="2">
    <source>
        <dbReference type="Proteomes" id="UP001357485"/>
    </source>
</evidence>
<keyword evidence="2" id="KW-1185">Reference proteome</keyword>
<dbReference type="InterPro" id="IPR011051">
    <property type="entry name" value="RmlC_Cupin_sf"/>
</dbReference>
<evidence type="ECO:0000313" key="1">
    <source>
        <dbReference type="EMBL" id="KAK5278242.1"/>
    </source>
</evidence>